<name>A0AAN3V6Y4_ECOLX</name>
<organism evidence="2 3">
    <name type="scientific">Escherichia coli 4.0967</name>
    <dbReference type="NCBI Taxonomy" id="869687"/>
    <lineage>
        <taxon>Bacteria</taxon>
        <taxon>Pseudomonadati</taxon>
        <taxon>Pseudomonadota</taxon>
        <taxon>Gammaproteobacteria</taxon>
        <taxon>Enterobacterales</taxon>
        <taxon>Enterobacteriaceae</taxon>
        <taxon>Escherichia</taxon>
    </lineage>
</organism>
<keyword evidence="1" id="KW-0472">Membrane</keyword>
<evidence type="ECO:0000313" key="2">
    <source>
        <dbReference type="EMBL" id="EII35808.1"/>
    </source>
</evidence>
<reference evidence="2 3" key="1">
    <citation type="submission" date="2011-12" db="EMBL/GenBank/DDBJ databases">
        <authorList>
            <person name="Brinkac L."/>
            <person name="Radune D."/>
            <person name="Sanka R."/>
            <person name="Selengut J."/>
            <person name="DebRoy C."/>
            <person name="Feng P."/>
            <person name="Fratamico P.M."/>
            <person name="Kapur V."/>
            <person name="Kariyawasam S."/>
            <person name="Losada L."/>
            <person name="Nierman W.C."/>
            <person name="Nelson K."/>
        </authorList>
    </citation>
    <scope>NUCLEOTIDE SEQUENCE [LARGE SCALE GENOMIC DNA]</scope>
    <source>
        <strain evidence="2 3">4.0967</strain>
    </source>
</reference>
<sequence>MLGFLPRLPLNIRQTRIPALLVQCRTISPLLLKAREKRTAPCRNSPLTKDTKSCFVIKPPVYLSVLFCVFFSSAFLSNAIYSGKTWNGIKGKTGRPPFSTSFIADNMRSDILFLAIESGVTVSGCPTT</sequence>
<evidence type="ECO:0000313" key="3">
    <source>
        <dbReference type="Proteomes" id="UP000003866"/>
    </source>
</evidence>
<proteinExistence type="predicted"/>
<accession>A0AAN3V6Y4</accession>
<dbReference type="AlphaFoldDB" id="A0AAN3V6Y4"/>
<evidence type="ECO:0000256" key="1">
    <source>
        <dbReference type="SAM" id="Phobius"/>
    </source>
</evidence>
<keyword evidence="1" id="KW-1133">Transmembrane helix</keyword>
<comment type="caution">
    <text evidence="2">The sequence shown here is derived from an EMBL/GenBank/DDBJ whole genome shotgun (WGS) entry which is preliminary data.</text>
</comment>
<dbReference type="EMBL" id="AFAA02000015">
    <property type="protein sequence ID" value="EII35808.1"/>
    <property type="molecule type" value="Genomic_DNA"/>
</dbReference>
<gene>
    <name evidence="2" type="ORF">EC40967_B0004</name>
</gene>
<dbReference type="Proteomes" id="UP000003866">
    <property type="component" value="Unassembled WGS sequence"/>
</dbReference>
<keyword evidence="1" id="KW-0812">Transmembrane</keyword>
<protein>
    <submittedName>
        <fullName evidence="2">Uncharacterized protein</fullName>
    </submittedName>
</protein>
<feature type="transmembrane region" description="Helical" evidence="1">
    <location>
        <begin position="61"/>
        <end position="81"/>
    </location>
</feature>